<dbReference type="PANTHER" id="PTHR42991">
    <property type="entry name" value="ALDEHYDE DEHYDROGENASE"/>
    <property type="match status" value="1"/>
</dbReference>
<gene>
    <name evidence="6" type="ORF">EXU48_22785</name>
</gene>
<keyword evidence="2 4" id="KW-0560">Oxidoreductase</keyword>
<name>A0ABY2DX82_9MICO</name>
<evidence type="ECO:0000256" key="1">
    <source>
        <dbReference type="ARBA" id="ARBA00009986"/>
    </source>
</evidence>
<dbReference type="PANTHER" id="PTHR42991:SF1">
    <property type="entry name" value="ALDEHYDE DEHYDROGENASE"/>
    <property type="match status" value="1"/>
</dbReference>
<dbReference type="InterPro" id="IPR029510">
    <property type="entry name" value="Ald_DH_CS_GLU"/>
</dbReference>
<evidence type="ECO:0000313" key="6">
    <source>
        <dbReference type="EMBL" id="TDE88554.1"/>
    </source>
</evidence>
<feature type="active site" evidence="3">
    <location>
        <position position="259"/>
    </location>
</feature>
<evidence type="ECO:0000256" key="3">
    <source>
        <dbReference type="PROSITE-ProRule" id="PRU10007"/>
    </source>
</evidence>
<feature type="domain" description="Aldehyde dehydrogenase" evidence="5">
    <location>
        <begin position="32"/>
        <end position="480"/>
    </location>
</feature>
<evidence type="ECO:0000256" key="4">
    <source>
        <dbReference type="RuleBase" id="RU003345"/>
    </source>
</evidence>
<dbReference type="RefSeq" id="WP_133109994.1">
    <property type="nucleotide sequence ID" value="NZ_SMNA01000016.1"/>
</dbReference>
<dbReference type="InterPro" id="IPR016162">
    <property type="entry name" value="Ald_DH_N"/>
</dbReference>
<dbReference type="Pfam" id="PF00171">
    <property type="entry name" value="Aldedh"/>
    <property type="match status" value="1"/>
</dbReference>
<dbReference type="InterPro" id="IPR016163">
    <property type="entry name" value="Ald_DH_C"/>
</dbReference>
<organism evidence="6 7">
    <name type="scientific">Occultella glacieicola</name>
    <dbReference type="NCBI Taxonomy" id="2518684"/>
    <lineage>
        <taxon>Bacteria</taxon>
        <taxon>Bacillati</taxon>
        <taxon>Actinomycetota</taxon>
        <taxon>Actinomycetes</taxon>
        <taxon>Micrococcales</taxon>
        <taxon>Ruaniaceae</taxon>
        <taxon>Occultella</taxon>
    </lineage>
</organism>
<dbReference type="InterPro" id="IPR016161">
    <property type="entry name" value="Ald_DH/histidinol_DH"/>
</dbReference>
<dbReference type="SUPFAM" id="SSF53720">
    <property type="entry name" value="ALDH-like"/>
    <property type="match status" value="1"/>
</dbReference>
<sequence>MTTAPVLVPRRQVWTPPGGAFWAGVWQPVGRPLEVRDPEDGALVGVVTDSTAADVAVAVDHLAARWDRVAWPLWARRAALEETATRLTDLTETFVNLISTEGCKTIAEARTEVARAVETLHTSARATAELEGATVPFQDTRRGAGWTGWYSREPVGLVAAITPFNDPLNLVAHKLGPALIAGNGVILKPAQSTPLTALALVQILVESGVPGERLAVLAGHQAGPALVADPRIDVVSFTGGPATADRIAAGGRARRLLMELGGNNALIACADADPARVADAIVGGAFGTAGQSCLSVQRAFVADAIFPEVLERVVSGARRVVAGSKRDPHSDIGPLITTAEAVRVQAWVVEAVAGGAVVRTGGTRSGAFVTPTVLTDVPVDARIRREEVFGPIVMLEPFDTLADAIDSANAVDTGLQAGVFTRDIDTALTVARRLRVGAVMINESSDFRIDAMPFGGFKRSGIGREGIAEMIRELTEPKIVAIRAPAPDQES</sequence>
<protein>
    <submittedName>
        <fullName evidence="6">Aldehyde dehydrogenase family protein</fullName>
    </submittedName>
</protein>
<dbReference type="Gene3D" id="3.40.309.10">
    <property type="entry name" value="Aldehyde Dehydrogenase, Chain A, domain 2"/>
    <property type="match status" value="1"/>
</dbReference>
<evidence type="ECO:0000256" key="2">
    <source>
        <dbReference type="ARBA" id="ARBA00023002"/>
    </source>
</evidence>
<dbReference type="Proteomes" id="UP000504882">
    <property type="component" value="Unassembled WGS sequence"/>
</dbReference>
<dbReference type="EMBL" id="SMNA01000016">
    <property type="protein sequence ID" value="TDE88554.1"/>
    <property type="molecule type" value="Genomic_DNA"/>
</dbReference>
<dbReference type="PROSITE" id="PS00687">
    <property type="entry name" value="ALDEHYDE_DEHYDR_GLU"/>
    <property type="match status" value="1"/>
</dbReference>
<accession>A0ABY2DX82</accession>
<proteinExistence type="inferred from homology"/>
<comment type="similarity">
    <text evidence="1 4">Belongs to the aldehyde dehydrogenase family.</text>
</comment>
<dbReference type="InterPro" id="IPR051020">
    <property type="entry name" value="ALDH-related_metabolic_enz"/>
</dbReference>
<comment type="caution">
    <text evidence="6">The sequence shown here is derived from an EMBL/GenBank/DDBJ whole genome shotgun (WGS) entry which is preliminary data.</text>
</comment>
<keyword evidence="7" id="KW-1185">Reference proteome</keyword>
<reference evidence="6 7" key="1">
    <citation type="submission" date="2019-03" db="EMBL/GenBank/DDBJ databases">
        <title>Genomic features of bacteria from cold environments.</title>
        <authorList>
            <person name="Shen L."/>
        </authorList>
    </citation>
    <scope>NUCLEOTIDE SEQUENCE [LARGE SCALE GENOMIC DNA]</scope>
    <source>
        <strain evidence="7">T3246-1</strain>
    </source>
</reference>
<dbReference type="Gene3D" id="3.40.605.10">
    <property type="entry name" value="Aldehyde Dehydrogenase, Chain A, domain 1"/>
    <property type="match status" value="1"/>
</dbReference>
<evidence type="ECO:0000313" key="7">
    <source>
        <dbReference type="Proteomes" id="UP000504882"/>
    </source>
</evidence>
<evidence type="ECO:0000259" key="5">
    <source>
        <dbReference type="Pfam" id="PF00171"/>
    </source>
</evidence>
<dbReference type="InterPro" id="IPR015590">
    <property type="entry name" value="Aldehyde_DH_dom"/>
</dbReference>